<evidence type="ECO:0000313" key="1">
    <source>
        <dbReference type="EMBL" id="RIA98191.1"/>
    </source>
</evidence>
<comment type="caution">
    <text evidence="1">The sequence shown here is derived from an EMBL/GenBank/DDBJ whole genome shotgun (WGS) entry which is preliminary data.</text>
</comment>
<dbReference type="SMART" id="SM00671">
    <property type="entry name" value="SEL1"/>
    <property type="match status" value="5"/>
</dbReference>
<organism evidence="1 2">
    <name type="scientific">Glomus cerebriforme</name>
    <dbReference type="NCBI Taxonomy" id="658196"/>
    <lineage>
        <taxon>Eukaryota</taxon>
        <taxon>Fungi</taxon>
        <taxon>Fungi incertae sedis</taxon>
        <taxon>Mucoromycota</taxon>
        <taxon>Glomeromycotina</taxon>
        <taxon>Glomeromycetes</taxon>
        <taxon>Glomerales</taxon>
        <taxon>Glomeraceae</taxon>
        <taxon>Glomus</taxon>
    </lineage>
</organism>
<gene>
    <name evidence="1" type="ORF">C1645_870839</name>
</gene>
<sequence>MSNININLLHEELTHQIFQNYDKVNIKEIEPTKQNINEAIFEEDLYIVIDELIKLNFKEINEGKEDYIIKQYILDYISKHKINSLEIYNWLLNNQNDSNSIYLLGYFNYHGIETNINKQRAFELYQKAAELDNYVAQICLACMYMNGEGAEINHDKAFKISIKLSEKEYACGLNLLGYCYKNGVGTDINEQKVIQLYQKAADLGSSSGMNNLGICYESGFGIEINKQKAFELYHKAANLGNDFAQYNLALMYENGDGIKQDIDQAIYWYKKSADQGDEDSQNKLEELLNE</sequence>
<dbReference type="Pfam" id="PF08238">
    <property type="entry name" value="Sel1"/>
    <property type="match status" value="5"/>
</dbReference>
<accession>A0A397TSZ7</accession>
<keyword evidence="2" id="KW-1185">Reference proteome</keyword>
<dbReference type="InterPro" id="IPR052945">
    <property type="entry name" value="Mitotic_Regulator"/>
</dbReference>
<dbReference type="SUPFAM" id="SSF81901">
    <property type="entry name" value="HCP-like"/>
    <property type="match status" value="2"/>
</dbReference>
<reference evidence="1 2" key="1">
    <citation type="submission" date="2018-06" db="EMBL/GenBank/DDBJ databases">
        <title>Comparative genomics reveals the genomic features of Rhizophagus irregularis, R. cerebriforme, R. diaphanum and Gigaspora rosea, and their symbiotic lifestyle signature.</title>
        <authorList>
            <person name="Morin E."/>
            <person name="San Clemente H."/>
            <person name="Chen E.C.H."/>
            <person name="De La Providencia I."/>
            <person name="Hainaut M."/>
            <person name="Kuo A."/>
            <person name="Kohler A."/>
            <person name="Murat C."/>
            <person name="Tang N."/>
            <person name="Roy S."/>
            <person name="Loubradou J."/>
            <person name="Henrissat B."/>
            <person name="Grigoriev I.V."/>
            <person name="Corradi N."/>
            <person name="Roux C."/>
            <person name="Martin F.M."/>
        </authorList>
    </citation>
    <scope>NUCLEOTIDE SEQUENCE [LARGE SCALE GENOMIC DNA]</scope>
    <source>
        <strain evidence="1 2">DAOM 227022</strain>
    </source>
</reference>
<dbReference type="InterPro" id="IPR011990">
    <property type="entry name" value="TPR-like_helical_dom_sf"/>
</dbReference>
<dbReference type="AlphaFoldDB" id="A0A397TSZ7"/>
<dbReference type="OrthoDB" id="2384430at2759"/>
<evidence type="ECO:0000313" key="2">
    <source>
        <dbReference type="Proteomes" id="UP000265703"/>
    </source>
</evidence>
<protein>
    <recommendedName>
        <fullName evidence="3">Sel1 repeat domain-containing protein</fullName>
    </recommendedName>
</protein>
<dbReference type="InterPro" id="IPR006597">
    <property type="entry name" value="Sel1-like"/>
</dbReference>
<proteinExistence type="predicted"/>
<evidence type="ECO:0008006" key="3">
    <source>
        <dbReference type="Google" id="ProtNLM"/>
    </source>
</evidence>
<name>A0A397TSZ7_9GLOM</name>
<dbReference type="PANTHER" id="PTHR43628">
    <property type="entry name" value="ACTIVATOR OF C KINASE PROTEIN 1-RELATED"/>
    <property type="match status" value="1"/>
</dbReference>
<dbReference type="Proteomes" id="UP000265703">
    <property type="component" value="Unassembled WGS sequence"/>
</dbReference>
<dbReference type="Gene3D" id="1.25.40.10">
    <property type="entry name" value="Tetratricopeptide repeat domain"/>
    <property type="match status" value="1"/>
</dbReference>
<dbReference type="EMBL" id="QKYT01000019">
    <property type="protein sequence ID" value="RIA98191.1"/>
    <property type="molecule type" value="Genomic_DNA"/>
</dbReference>
<dbReference type="PANTHER" id="PTHR43628:SF1">
    <property type="entry name" value="CHITIN SYNTHASE REGULATORY FACTOR 2-RELATED"/>
    <property type="match status" value="1"/>
</dbReference>